<evidence type="ECO:0000313" key="1">
    <source>
        <dbReference type="EMBL" id="TYK14633.1"/>
    </source>
</evidence>
<comment type="caution">
    <text evidence="1">The sequence shown here is derived from an EMBL/GenBank/DDBJ whole genome shotgun (WGS) entry which is preliminary data.</text>
</comment>
<name>A0A5D3CRX2_CUCMM</name>
<dbReference type="Proteomes" id="UP000321947">
    <property type="component" value="Unassembled WGS sequence"/>
</dbReference>
<dbReference type="AlphaFoldDB" id="A0A5D3CRX2"/>
<dbReference type="EMBL" id="SSTD01009221">
    <property type="protein sequence ID" value="TYK14633.1"/>
    <property type="molecule type" value="Genomic_DNA"/>
</dbReference>
<accession>A0A5D3CRX2</accession>
<protein>
    <submittedName>
        <fullName evidence="1">Mannose-P-dolichol utilization defect 1 protein-like protein 2-like</fullName>
    </submittedName>
</protein>
<sequence>MIDHGIKSLPEAKALVKNAYPMVPLELAELQKPSKKLLSTRFSRPVQALMEPRNWVQLLNATQFGHSAQTDSLIRRIQFEINGSRHSVLSSFADGSYVGNNPQVHRVEKEWEQMVDIARVCLEEALRPMEEREDRKQCLLEFEQMTNFSINDATMSPMREIHKLLVKWKNLIEEVTSRERVEDLEAWKQKTEELQLRQLTGTPSV</sequence>
<reference evidence="1 2" key="1">
    <citation type="submission" date="2019-08" db="EMBL/GenBank/DDBJ databases">
        <title>Draft genome sequences of two oriental melons (Cucumis melo L. var makuwa).</title>
        <authorList>
            <person name="Kwon S.-Y."/>
        </authorList>
    </citation>
    <scope>NUCLEOTIDE SEQUENCE [LARGE SCALE GENOMIC DNA]</scope>
    <source>
        <strain evidence="2">cv. Chang Bougi</strain>
        <tissue evidence="1">Leaf</tissue>
    </source>
</reference>
<gene>
    <name evidence="1" type="ORF">E5676_scaffold1275G00280</name>
</gene>
<evidence type="ECO:0000313" key="2">
    <source>
        <dbReference type="Proteomes" id="UP000321947"/>
    </source>
</evidence>
<proteinExistence type="predicted"/>
<organism evidence="1 2">
    <name type="scientific">Cucumis melo var. makuwa</name>
    <name type="common">Oriental melon</name>
    <dbReference type="NCBI Taxonomy" id="1194695"/>
    <lineage>
        <taxon>Eukaryota</taxon>
        <taxon>Viridiplantae</taxon>
        <taxon>Streptophyta</taxon>
        <taxon>Embryophyta</taxon>
        <taxon>Tracheophyta</taxon>
        <taxon>Spermatophyta</taxon>
        <taxon>Magnoliopsida</taxon>
        <taxon>eudicotyledons</taxon>
        <taxon>Gunneridae</taxon>
        <taxon>Pentapetalae</taxon>
        <taxon>rosids</taxon>
        <taxon>fabids</taxon>
        <taxon>Cucurbitales</taxon>
        <taxon>Cucurbitaceae</taxon>
        <taxon>Benincaseae</taxon>
        <taxon>Cucumis</taxon>
    </lineage>
</organism>